<evidence type="ECO:0000313" key="2">
    <source>
        <dbReference type="Proteomes" id="UP000238523"/>
    </source>
</evidence>
<sequence>MSARQHFFRSFQILSSHLSRFEDHDSLDMHHQHIAALVAVRAFYFWQRLDFPLKERWRIACTIPI</sequence>
<dbReference type="AlphaFoldDB" id="A0A2K9Z306"/>
<accession>A0A2K9Z306</accession>
<evidence type="ECO:0000313" key="1">
    <source>
        <dbReference type="EMBL" id="AUW42570.1"/>
    </source>
</evidence>
<dbReference type="Proteomes" id="UP000238523">
    <property type="component" value="Chromosome"/>
</dbReference>
<gene>
    <name evidence="1" type="ORF">CUJ84_Chr002206</name>
</gene>
<proteinExistence type="predicted"/>
<reference evidence="1 2" key="1">
    <citation type="submission" date="2017-11" db="EMBL/GenBank/DDBJ databases">
        <title>Complete genome of Rhizobium leguminosarum Norway, an ineffective micro-symbiont.</title>
        <authorList>
            <person name="Hoffrichter A."/>
            <person name="Liang J."/>
            <person name="Brachmann A."/>
            <person name="Marin M."/>
        </authorList>
    </citation>
    <scope>NUCLEOTIDE SEQUENCE [LARGE SCALE GENOMIC DNA]</scope>
    <source>
        <strain evidence="1 2">Norway</strain>
    </source>
</reference>
<protein>
    <submittedName>
        <fullName evidence="1">Uncharacterized protein</fullName>
    </submittedName>
</protein>
<organism evidence="1 2">
    <name type="scientific">Rhizobium leguminosarum</name>
    <dbReference type="NCBI Taxonomy" id="384"/>
    <lineage>
        <taxon>Bacteria</taxon>
        <taxon>Pseudomonadati</taxon>
        <taxon>Pseudomonadota</taxon>
        <taxon>Alphaproteobacteria</taxon>
        <taxon>Hyphomicrobiales</taxon>
        <taxon>Rhizobiaceae</taxon>
        <taxon>Rhizobium/Agrobacterium group</taxon>
        <taxon>Rhizobium</taxon>
    </lineage>
</organism>
<dbReference type="EMBL" id="CP025012">
    <property type="protein sequence ID" value="AUW42570.1"/>
    <property type="molecule type" value="Genomic_DNA"/>
</dbReference>
<name>A0A2K9Z306_RHILE</name>